<dbReference type="EMBL" id="UINC01000963">
    <property type="protein sequence ID" value="SUZ65605.1"/>
    <property type="molecule type" value="Genomic_DNA"/>
</dbReference>
<proteinExistence type="predicted"/>
<keyword evidence="1" id="KW-0732">Signal</keyword>
<dbReference type="Gene3D" id="3.40.190.170">
    <property type="entry name" value="Bacterial extracellular solute-binding protein, family 7"/>
    <property type="match status" value="1"/>
</dbReference>
<reference evidence="2" key="1">
    <citation type="submission" date="2018-05" db="EMBL/GenBank/DDBJ databases">
        <authorList>
            <person name="Lanie J.A."/>
            <person name="Ng W.-L."/>
            <person name="Kazmierczak K.M."/>
            <person name="Andrzejewski T.M."/>
            <person name="Davidsen T.M."/>
            <person name="Wayne K.J."/>
            <person name="Tettelin H."/>
            <person name="Glass J.I."/>
            <person name="Rusch D."/>
            <person name="Podicherti R."/>
            <person name="Tsui H.-C.T."/>
            <person name="Winkler M.E."/>
        </authorList>
    </citation>
    <scope>NUCLEOTIDE SEQUENCE</scope>
</reference>
<protein>
    <recommendedName>
        <fullName evidence="3">C4-dicarboxylate ABC transporter substrate-binding protein</fullName>
    </recommendedName>
</protein>
<evidence type="ECO:0000313" key="2">
    <source>
        <dbReference type="EMBL" id="SUZ65605.1"/>
    </source>
</evidence>
<dbReference type="NCBIfam" id="NF037995">
    <property type="entry name" value="TRAP_S1"/>
    <property type="match status" value="1"/>
</dbReference>
<dbReference type="GO" id="GO:0055085">
    <property type="term" value="P:transmembrane transport"/>
    <property type="evidence" value="ECO:0007669"/>
    <property type="project" value="InterPro"/>
</dbReference>
<dbReference type="Pfam" id="PF03480">
    <property type="entry name" value="DctP"/>
    <property type="match status" value="1"/>
</dbReference>
<evidence type="ECO:0008006" key="3">
    <source>
        <dbReference type="Google" id="ProtNLM"/>
    </source>
</evidence>
<organism evidence="2">
    <name type="scientific">marine metagenome</name>
    <dbReference type="NCBI Taxonomy" id="408172"/>
    <lineage>
        <taxon>unclassified sequences</taxon>
        <taxon>metagenomes</taxon>
        <taxon>ecological metagenomes</taxon>
    </lineage>
</organism>
<dbReference type="AlphaFoldDB" id="A0A381PF25"/>
<dbReference type="InterPro" id="IPR018389">
    <property type="entry name" value="DctP_fam"/>
</dbReference>
<name>A0A381PF25_9ZZZZ</name>
<accession>A0A381PF25</accession>
<evidence type="ECO:0000256" key="1">
    <source>
        <dbReference type="ARBA" id="ARBA00022729"/>
    </source>
</evidence>
<dbReference type="InterPro" id="IPR038404">
    <property type="entry name" value="TRAP_DctP_sf"/>
</dbReference>
<sequence length="326" mass="37151">MINFIKTIFLLIICSGTLISKPIIIKLATLAPEGTEYYNLLLEMGQRWQEETNGEVILRIYPNGVVGRESDTIRKMRIGQIQASAMSSIGLADLTDQIQAFTIPMKFKDYDDVENVKEVMFDDISNGLSESGFKLLFLVDIGWVYWFSANEISVPEDLRNAKIYTTAGDYVTVELFKRFGFNAIPVSETDILTSLQTGMINSMQTVPILSLSSGWFALMPNMLDLKWAVFIGAVIIDERVWSKIRPEHQKVMMEVAQEIGKKYQENGRKTDAQAIEMMKEYGMKVKTPTDEELKIWEDFKEEIIPDVIDTYVPKEVYDKVTSAIDE</sequence>
<gene>
    <name evidence="2" type="ORF">METZ01_LOCUS18459</name>
</gene>
<dbReference type="PANTHER" id="PTHR33376:SF4">
    <property type="entry name" value="SIALIC ACID-BINDING PERIPLASMIC PROTEIN SIAP"/>
    <property type="match status" value="1"/>
</dbReference>
<dbReference type="PANTHER" id="PTHR33376">
    <property type="match status" value="1"/>
</dbReference>